<dbReference type="InterPro" id="IPR051836">
    <property type="entry name" value="Kremen_rcpt"/>
</dbReference>
<organism evidence="11 12">
    <name type="scientific">Branchiostoma lanceolatum</name>
    <name type="common">Common lancelet</name>
    <name type="synonym">Amphioxus lanceolatum</name>
    <dbReference type="NCBI Taxonomy" id="7740"/>
    <lineage>
        <taxon>Eukaryota</taxon>
        <taxon>Metazoa</taxon>
        <taxon>Chordata</taxon>
        <taxon>Cephalochordata</taxon>
        <taxon>Leptocardii</taxon>
        <taxon>Amphioxiformes</taxon>
        <taxon>Branchiostomatidae</taxon>
        <taxon>Branchiostoma</taxon>
    </lineage>
</organism>
<keyword evidence="12" id="KW-1185">Reference proteome</keyword>
<feature type="domain" description="WSC" evidence="10">
    <location>
        <begin position="24"/>
        <end position="118"/>
    </location>
</feature>
<gene>
    <name evidence="11" type="primary">Hypp9206</name>
    <name evidence="11" type="ORF">BLAG_LOCUS12227</name>
</gene>
<evidence type="ECO:0000313" key="11">
    <source>
        <dbReference type="EMBL" id="CAH1252032.1"/>
    </source>
</evidence>
<evidence type="ECO:0000256" key="4">
    <source>
        <dbReference type="ARBA" id="ARBA00022989"/>
    </source>
</evidence>
<dbReference type="SMART" id="SM00321">
    <property type="entry name" value="WSC"/>
    <property type="match status" value="1"/>
</dbReference>
<evidence type="ECO:0000256" key="6">
    <source>
        <dbReference type="ARBA" id="ARBA00023180"/>
    </source>
</evidence>
<keyword evidence="5" id="KW-0472">Membrane</keyword>
<comment type="subcellular location">
    <subcellularLocation>
        <location evidence="1">Membrane</location>
        <topology evidence="1">Single-pass membrane protein</topology>
    </subcellularLocation>
</comment>
<keyword evidence="7" id="KW-0175">Coiled coil</keyword>
<dbReference type="PANTHER" id="PTHR24269:SF16">
    <property type="entry name" value="PROTEIN SLG1"/>
    <property type="match status" value="1"/>
</dbReference>
<keyword evidence="6" id="KW-0325">Glycoprotein</keyword>
<keyword evidence="4" id="KW-1133">Transmembrane helix</keyword>
<dbReference type="AlphaFoldDB" id="A0A8K0EIA0"/>
<name>A0A8K0EIA0_BRALA</name>
<accession>A0A8K0EIA0</accession>
<evidence type="ECO:0000256" key="9">
    <source>
        <dbReference type="SAM" id="SignalP"/>
    </source>
</evidence>
<dbReference type="InterPro" id="IPR002889">
    <property type="entry name" value="WSC_carb-bd"/>
</dbReference>
<dbReference type="EMBL" id="OV696704">
    <property type="protein sequence ID" value="CAH1252032.1"/>
    <property type="molecule type" value="Genomic_DNA"/>
</dbReference>
<protein>
    <submittedName>
        <fullName evidence="11">Hypp9206 protein</fullName>
    </submittedName>
</protein>
<evidence type="ECO:0000259" key="10">
    <source>
        <dbReference type="PROSITE" id="PS51212"/>
    </source>
</evidence>
<feature type="region of interest" description="Disordered" evidence="8">
    <location>
        <begin position="153"/>
        <end position="174"/>
    </location>
</feature>
<evidence type="ECO:0000256" key="7">
    <source>
        <dbReference type="SAM" id="Coils"/>
    </source>
</evidence>
<feature type="signal peptide" evidence="9">
    <location>
        <begin position="1"/>
        <end position="22"/>
    </location>
</feature>
<sequence length="174" mass="19652">MKVYTCALLVVVLMAAAKESSAADYEYKGCYVKDDDGFPLSKKDPKMSVDMCVQHCKEQEKPYAGIIKEQCGCDTQRTMTVVMTLQFDRECNIACPVGEGTCGGKIGGRKRISVYSIAQEKRMLNLREVLGDLTDTLEKLENAYKREMGETGGFEEEMREMEDMEAEDMFEDEE</sequence>
<evidence type="ECO:0000256" key="5">
    <source>
        <dbReference type="ARBA" id="ARBA00023136"/>
    </source>
</evidence>
<dbReference type="GO" id="GO:0005886">
    <property type="term" value="C:plasma membrane"/>
    <property type="evidence" value="ECO:0007669"/>
    <property type="project" value="TreeGrafter"/>
</dbReference>
<evidence type="ECO:0000313" key="12">
    <source>
        <dbReference type="Proteomes" id="UP000838412"/>
    </source>
</evidence>
<keyword evidence="3 9" id="KW-0732">Signal</keyword>
<keyword evidence="2" id="KW-0812">Transmembrane</keyword>
<proteinExistence type="predicted"/>
<reference evidence="11" key="1">
    <citation type="submission" date="2022-01" db="EMBL/GenBank/DDBJ databases">
        <authorList>
            <person name="Braso-Vives M."/>
        </authorList>
    </citation>
    <scope>NUCLEOTIDE SEQUENCE</scope>
</reference>
<evidence type="ECO:0000256" key="1">
    <source>
        <dbReference type="ARBA" id="ARBA00004167"/>
    </source>
</evidence>
<feature type="chain" id="PRO_5035469778" evidence="9">
    <location>
        <begin position="23"/>
        <end position="174"/>
    </location>
</feature>
<evidence type="ECO:0000256" key="2">
    <source>
        <dbReference type="ARBA" id="ARBA00022692"/>
    </source>
</evidence>
<dbReference type="Pfam" id="PF01822">
    <property type="entry name" value="WSC"/>
    <property type="match status" value="1"/>
</dbReference>
<evidence type="ECO:0000256" key="8">
    <source>
        <dbReference type="SAM" id="MobiDB-lite"/>
    </source>
</evidence>
<dbReference type="Proteomes" id="UP000838412">
    <property type="component" value="Chromosome 19"/>
</dbReference>
<evidence type="ECO:0000256" key="3">
    <source>
        <dbReference type="ARBA" id="ARBA00022729"/>
    </source>
</evidence>
<dbReference type="PROSITE" id="PS51212">
    <property type="entry name" value="WSC"/>
    <property type="match status" value="1"/>
</dbReference>
<dbReference type="PANTHER" id="PTHR24269">
    <property type="entry name" value="KREMEN PROTEIN"/>
    <property type="match status" value="1"/>
</dbReference>
<feature type="coiled-coil region" evidence="7">
    <location>
        <begin position="123"/>
        <end position="150"/>
    </location>
</feature>